<dbReference type="OrthoDB" id="6500128at2759"/>
<proteinExistence type="predicted"/>
<dbReference type="EMBL" id="ML213650">
    <property type="protein sequence ID" value="TFK33355.1"/>
    <property type="molecule type" value="Genomic_DNA"/>
</dbReference>
<protein>
    <recommendedName>
        <fullName evidence="3">P-loop containing nucleoside triphosphate hydrolase protein</fullName>
    </recommendedName>
</protein>
<dbReference type="InterPro" id="IPR027417">
    <property type="entry name" value="P-loop_NTPase"/>
</dbReference>
<keyword evidence="2" id="KW-1185">Reference proteome</keyword>
<evidence type="ECO:0008006" key="3">
    <source>
        <dbReference type="Google" id="ProtNLM"/>
    </source>
</evidence>
<reference evidence="1 2" key="1">
    <citation type="journal article" date="2019" name="Nat. Ecol. Evol.">
        <title>Megaphylogeny resolves global patterns of mushroom evolution.</title>
        <authorList>
            <person name="Varga T."/>
            <person name="Krizsan K."/>
            <person name="Foldi C."/>
            <person name="Dima B."/>
            <person name="Sanchez-Garcia M."/>
            <person name="Sanchez-Ramirez S."/>
            <person name="Szollosi G.J."/>
            <person name="Szarkandi J.G."/>
            <person name="Papp V."/>
            <person name="Albert L."/>
            <person name="Andreopoulos W."/>
            <person name="Angelini C."/>
            <person name="Antonin V."/>
            <person name="Barry K.W."/>
            <person name="Bougher N.L."/>
            <person name="Buchanan P."/>
            <person name="Buyck B."/>
            <person name="Bense V."/>
            <person name="Catcheside P."/>
            <person name="Chovatia M."/>
            <person name="Cooper J."/>
            <person name="Damon W."/>
            <person name="Desjardin D."/>
            <person name="Finy P."/>
            <person name="Geml J."/>
            <person name="Haridas S."/>
            <person name="Hughes K."/>
            <person name="Justo A."/>
            <person name="Karasinski D."/>
            <person name="Kautmanova I."/>
            <person name="Kiss B."/>
            <person name="Kocsube S."/>
            <person name="Kotiranta H."/>
            <person name="LaButti K.M."/>
            <person name="Lechner B.E."/>
            <person name="Liimatainen K."/>
            <person name="Lipzen A."/>
            <person name="Lukacs Z."/>
            <person name="Mihaltcheva S."/>
            <person name="Morgado L.N."/>
            <person name="Niskanen T."/>
            <person name="Noordeloos M.E."/>
            <person name="Ohm R.A."/>
            <person name="Ortiz-Santana B."/>
            <person name="Ovrebo C."/>
            <person name="Racz N."/>
            <person name="Riley R."/>
            <person name="Savchenko A."/>
            <person name="Shiryaev A."/>
            <person name="Soop K."/>
            <person name="Spirin V."/>
            <person name="Szebenyi C."/>
            <person name="Tomsovsky M."/>
            <person name="Tulloss R.E."/>
            <person name="Uehling J."/>
            <person name="Grigoriev I.V."/>
            <person name="Vagvolgyi C."/>
            <person name="Papp T."/>
            <person name="Martin F.M."/>
            <person name="Miettinen O."/>
            <person name="Hibbett D.S."/>
            <person name="Nagy L.G."/>
        </authorList>
    </citation>
    <scope>NUCLEOTIDE SEQUENCE [LARGE SCALE GENOMIC DNA]</scope>
    <source>
        <strain evidence="1 2">CBS 166.37</strain>
    </source>
</reference>
<dbReference type="Gene3D" id="3.40.50.300">
    <property type="entry name" value="P-loop containing nucleotide triphosphate hydrolases"/>
    <property type="match status" value="1"/>
</dbReference>
<evidence type="ECO:0000313" key="1">
    <source>
        <dbReference type="EMBL" id="TFK33355.1"/>
    </source>
</evidence>
<accession>A0A5C3LKV7</accession>
<gene>
    <name evidence="1" type="ORF">BDQ12DRAFT_615419</name>
</gene>
<sequence length="79" mass="8639">CMHARPSNVLILDECMPALKPGNQAAVLEAIHNAKFRRTTILVIHMAPTHAHAHVSLYSGYTGFHLTLSIKASLSTLFC</sequence>
<dbReference type="SUPFAM" id="SSF52540">
    <property type="entry name" value="P-loop containing nucleoside triphosphate hydrolases"/>
    <property type="match status" value="1"/>
</dbReference>
<organism evidence="1 2">
    <name type="scientific">Crucibulum laeve</name>
    <dbReference type="NCBI Taxonomy" id="68775"/>
    <lineage>
        <taxon>Eukaryota</taxon>
        <taxon>Fungi</taxon>
        <taxon>Dikarya</taxon>
        <taxon>Basidiomycota</taxon>
        <taxon>Agaricomycotina</taxon>
        <taxon>Agaricomycetes</taxon>
        <taxon>Agaricomycetidae</taxon>
        <taxon>Agaricales</taxon>
        <taxon>Agaricineae</taxon>
        <taxon>Nidulariaceae</taxon>
        <taxon>Crucibulum</taxon>
    </lineage>
</organism>
<dbReference type="AlphaFoldDB" id="A0A5C3LKV7"/>
<dbReference type="Proteomes" id="UP000308652">
    <property type="component" value="Unassembled WGS sequence"/>
</dbReference>
<evidence type="ECO:0000313" key="2">
    <source>
        <dbReference type="Proteomes" id="UP000308652"/>
    </source>
</evidence>
<name>A0A5C3LKV7_9AGAR</name>
<feature type="non-terminal residue" evidence="1">
    <location>
        <position position="1"/>
    </location>
</feature>